<reference evidence="1" key="2">
    <citation type="journal article" date="2021" name="PeerJ">
        <title>Extensive microbial diversity within the chicken gut microbiome revealed by metagenomics and culture.</title>
        <authorList>
            <person name="Gilroy R."/>
            <person name="Ravi A."/>
            <person name="Getino M."/>
            <person name="Pursley I."/>
            <person name="Horton D.L."/>
            <person name="Alikhan N.F."/>
            <person name="Baker D."/>
            <person name="Gharbi K."/>
            <person name="Hall N."/>
            <person name="Watson M."/>
            <person name="Adriaenssens E.M."/>
            <person name="Foster-Nyarko E."/>
            <person name="Jarju S."/>
            <person name="Secka A."/>
            <person name="Antonio M."/>
            <person name="Oren A."/>
            <person name="Chaudhuri R.R."/>
            <person name="La Ragione R."/>
            <person name="Hildebrand F."/>
            <person name="Pallen M.J."/>
        </authorList>
    </citation>
    <scope>NUCLEOTIDE SEQUENCE</scope>
    <source>
        <strain evidence="1">10192</strain>
    </source>
</reference>
<organism evidence="1 2">
    <name type="scientific">Candidatus Scatousia excrementipullorum</name>
    <dbReference type="NCBI Taxonomy" id="2840936"/>
    <lineage>
        <taxon>Bacteria</taxon>
        <taxon>Candidatus Scatousia</taxon>
    </lineage>
</organism>
<proteinExistence type="predicted"/>
<reference evidence="1" key="1">
    <citation type="submission" date="2020-10" db="EMBL/GenBank/DDBJ databases">
        <authorList>
            <person name="Gilroy R."/>
        </authorList>
    </citation>
    <scope>NUCLEOTIDE SEQUENCE</scope>
    <source>
        <strain evidence="1">10192</strain>
    </source>
</reference>
<dbReference type="Proteomes" id="UP000823632">
    <property type="component" value="Unassembled WGS sequence"/>
</dbReference>
<evidence type="ECO:0000313" key="2">
    <source>
        <dbReference type="Proteomes" id="UP000823632"/>
    </source>
</evidence>
<sequence length="175" mass="19061">MPVNGSELNASVSTYQGIDGSNTTIAGLEEKIMGKRGSASVFTGIGTDFSSYASYVVDFKGSFNYDRNGILGQNLRVRNNIKTNKQSTTQVRYSPLTVNVPVGDKTSVYINPHYSGTINYQSGKWTNSAGVFAGVTQKIGDNTAISLEAQRYNLQDIKDNSSKNWSVNAIVTYKF</sequence>
<dbReference type="SUPFAM" id="SSF56925">
    <property type="entry name" value="OMPA-like"/>
    <property type="match status" value="1"/>
</dbReference>
<name>A0A9D9DLW2_9BACT</name>
<accession>A0A9D9DLW2</accession>
<dbReference type="InterPro" id="IPR011250">
    <property type="entry name" value="OMP/PagP_B-barrel"/>
</dbReference>
<evidence type="ECO:0000313" key="1">
    <source>
        <dbReference type="EMBL" id="MBO8429761.1"/>
    </source>
</evidence>
<dbReference type="EMBL" id="JADIND010000002">
    <property type="protein sequence ID" value="MBO8429761.1"/>
    <property type="molecule type" value="Genomic_DNA"/>
</dbReference>
<gene>
    <name evidence="1" type="ORF">IAC76_00065</name>
</gene>
<comment type="caution">
    <text evidence="1">The sequence shown here is derived from an EMBL/GenBank/DDBJ whole genome shotgun (WGS) entry which is preliminary data.</text>
</comment>
<dbReference type="AlphaFoldDB" id="A0A9D9DLW2"/>
<protein>
    <submittedName>
        <fullName evidence="1">Uncharacterized protein</fullName>
    </submittedName>
</protein>